<dbReference type="EMBL" id="CAJVPZ010045223">
    <property type="protein sequence ID" value="CAG8768894.1"/>
    <property type="molecule type" value="Genomic_DNA"/>
</dbReference>
<feature type="non-terminal residue" evidence="1">
    <location>
        <position position="1"/>
    </location>
</feature>
<name>A0A9N9J741_9GLOM</name>
<proteinExistence type="predicted"/>
<evidence type="ECO:0000313" key="1">
    <source>
        <dbReference type="EMBL" id="CAG8768894.1"/>
    </source>
</evidence>
<reference evidence="1" key="1">
    <citation type="submission" date="2021-06" db="EMBL/GenBank/DDBJ databases">
        <authorList>
            <person name="Kallberg Y."/>
            <person name="Tangrot J."/>
            <person name="Rosling A."/>
        </authorList>
    </citation>
    <scope>NUCLEOTIDE SEQUENCE</scope>
    <source>
        <strain evidence="1">IN212</strain>
    </source>
</reference>
<protein>
    <submittedName>
        <fullName evidence="1">7491_t:CDS:1</fullName>
    </submittedName>
</protein>
<dbReference type="Proteomes" id="UP000789396">
    <property type="component" value="Unassembled WGS sequence"/>
</dbReference>
<sequence>PLPPYNIIASGDTRFGQVGLGTSDLTKEDLETQAFVCYCAYLIKTSHLVNELLKLVYVIKQLVGVNKYVK</sequence>
<accession>A0A9N9J741</accession>
<comment type="caution">
    <text evidence="1">The sequence shown here is derived from an EMBL/GenBank/DDBJ whole genome shotgun (WGS) entry which is preliminary data.</text>
</comment>
<organism evidence="1 2">
    <name type="scientific">Racocetra fulgida</name>
    <dbReference type="NCBI Taxonomy" id="60492"/>
    <lineage>
        <taxon>Eukaryota</taxon>
        <taxon>Fungi</taxon>
        <taxon>Fungi incertae sedis</taxon>
        <taxon>Mucoromycota</taxon>
        <taxon>Glomeromycotina</taxon>
        <taxon>Glomeromycetes</taxon>
        <taxon>Diversisporales</taxon>
        <taxon>Gigasporaceae</taxon>
        <taxon>Racocetra</taxon>
    </lineage>
</organism>
<gene>
    <name evidence="1" type="ORF">RFULGI_LOCUS14903</name>
</gene>
<evidence type="ECO:0000313" key="2">
    <source>
        <dbReference type="Proteomes" id="UP000789396"/>
    </source>
</evidence>
<feature type="non-terminal residue" evidence="1">
    <location>
        <position position="70"/>
    </location>
</feature>
<dbReference type="AlphaFoldDB" id="A0A9N9J741"/>
<keyword evidence="2" id="KW-1185">Reference proteome</keyword>